<dbReference type="InterPro" id="IPR045584">
    <property type="entry name" value="Pilin-like"/>
</dbReference>
<sequence length="192" mass="19820">MPSTGGSGMAHTKQGRIGGSSRWLRVMGETGFTLIELMVTVAVVGILAMVAVPAMTSLVNGNRLAGMTGEVTSSLQLARSEAIRRNARVTICGSTDGTTCGGGGDWSRWIVTGRDNTTGVVEVIRDNAAPGSVQISGPAGGIEFRPSGLIDGEEQLTVCVPTDSPEQNQRVITVMISGNLFTNRNNGGGACP</sequence>
<accession>A0A4R5U1R2</accession>
<dbReference type="GO" id="GO:0015628">
    <property type="term" value="P:protein secretion by the type II secretion system"/>
    <property type="evidence" value="ECO:0007669"/>
    <property type="project" value="InterPro"/>
</dbReference>
<dbReference type="PROSITE" id="PS00409">
    <property type="entry name" value="PROKAR_NTER_METHYL"/>
    <property type="match status" value="1"/>
</dbReference>
<keyword evidence="4" id="KW-0488">Methylation</keyword>
<organism evidence="13 14">
    <name type="scientific">Luteimonas aestuarii</name>
    <dbReference type="NCBI Taxonomy" id="453837"/>
    <lineage>
        <taxon>Bacteria</taxon>
        <taxon>Pseudomonadati</taxon>
        <taxon>Pseudomonadota</taxon>
        <taxon>Gammaproteobacteria</taxon>
        <taxon>Lysobacterales</taxon>
        <taxon>Lysobacteraceae</taxon>
        <taxon>Luteimonas</taxon>
    </lineage>
</organism>
<comment type="subcellular location">
    <subcellularLocation>
        <location evidence="1">Cell inner membrane</location>
        <topology evidence="1">Single-pass membrane protein</topology>
    </subcellularLocation>
</comment>
<dbReference type="InterPro" id="IPR012902">
    <property type="entry name" value="N_methyl_site"/>
</dbReference>
<dbReference type="GO" id="GO:0015627">
    <property type="term" value="C:type II protein secretion system complex"/>
    <property type="evidence" value="ECO:0007669"/>
    <property type="project" value="InterPro"/>
</dbReference>
<evidence type="ECO:0000256" key="1">
    <source>
        <dbReference type="ARBA" id="ARBA00004377"/>
    </source>
</evidence>
<evidence type="ECO:0000256" key="11">
    <source>
        <dbReference type="SAM" id="Phobius"/>
    </source>
</evidence>
<evidence type="ECO:0000256" key="8">
    <source>
        <dbReference type="ARBA" id="ARBA00023136"/>
    </source>
</evidence>
<reference evidence="13 14" key="1">
    <citation type="submission" date="2019-03" db="EMBL/GenBank/DDBJ databases">
        <title>Luteimonas zhaokaii sp.nov., isolated from the rectal contents of Plateau pika in Yushu, Qinghai Province, China.</title>
        <authorList>
            <person name="Zhang G."/>
        </authorList>
    </citation>
    <scope>NUCLEOTIDE SEQUENCE [LARGE SCALE GENOMIC DNA]</scope>
    <source>
        <strain evidence="13 14">B9</strain>
    </source>
</reference>
<dbReference type="GO" id="GO:0005886">
    <property type="term" value="C:plasma membrane"/>
    <property type="evidence" value="ECO:0007669"/>
    <property type="project" value="UniProtKB-SubCell"/>
</dbReference>
<evidence type="ECO:0000313" key="14">
    <source>
        <dbReference type="Proteomes" id="UP000294796"/>
    </source>
</evidence>
<evidence type="ECO:0000313" key="13">
    <source>
        <dbReference type="EMBL" id="TDK27521.1"/>
    </source>
</evidence>
<dbReference type="Proteomes" id="UP000294796">
    <property type="component" value="Unassembled WGS sequence"/>
</dbReference>
<evidence type="ECO:0000256" key="4">
    <source>
        <dbReference type="ARBA" id="ARBA00022481"/>
    </source>
</evidence>
<evidence type="ECO:0000256" key="10">
    <source>
        <dbReference type="ARBA" id="ARBA00030775"/>
    </source>
</evidence>
<dbReference type="NCBIfam" id="TIGR02532">
    <property type="entry name" value="IV_pilin_GFxxxE"/>
    <property type="match status" value="1"/>
</dbReference>
<dbReference type="AlphaFoldDB" id="A0A4R5U1R2"/>
<evidence type="ECO:0000256" key="7">
    <source>
        <dbReference type="ARBA" id="ARBA00022989"/>
    </source>
</evidence>
<evidence type="ECO:0000256" key="5">
    <source>
        <dbReference type="ARBA" id="ARBA00022519"/>
    </source>
</evidence>
<evidence type="ECO:0000256" key="6">
    <source>
        <dbReference type="ARBA" id="ARBA00022692"/>
    </source>
</evidence>
<comment type="caution">
    <text evidence="13">The sequence shown here is derived from an EMBL/GenBank/DDBJ whole genome shotgun (WGS) entry which is preliminary data.</text>
</comment>
<gene>
    <name evidence="13" type="ORF">E2F46_04845</name>
</gene>
<protein>
    <recommendedName>
        <fullName evidence="2">Type II secretion system protein H</fullName>
    </recommendedName>
    <alternativeName>
        <fullName evidence="10">General secretion pathway protein H</fullName>
    </alternativeName>
</protein>
<dbReference type="EMBL" id="SMTF01000002">
    <property type="protein sequence ID" value="TDK27521.1"/>
    <property type="molecule type" value="Genomic_DNA"/>
</dbReference>
<dbReference type="Pfam" id="PF07963">
    <property type="entry name" value="N_methyl"/>
    <property type="match status" value="1"/>
</dbReference>
<evidence type="ECO:0000256" key="3">
    <source>
        <dbReference type="ARBA" id="ARBA00022475"/>
    </source>
</evidence>
<dbReference type="Gene3D" id="3.55.40.10">
    <property type="entry name" value="minor pseudopilin epsh domain"/>
    <property type="match status" value="1"/>
</dbReference>
<dbReference type="InterPro" id="IPR022346">
    <property type="entry name" value="T2SS_GspH"/>
</dbReference>
<keyword evidence="7 11" id="KW-1133">Transmembrane helix</keyword>
<feature type="domain" description="General secretion pathway GspH" evidence="12">
    <location>
        <begin position="70"/>
        <end position="177"/>
    </location>
</feature>
<comment type="similarity">
    <text evidence="9">Belongs to the GSP H family.</text>
</comment>
<evidence type="ECO:0000256" key="2">
    <source>
        <dbReference type="ARBA" id="ARBA00021549"/>
    </source>
</evidence>
<dbReference type="SUPFAM" id="SSF54523">
    <property type="entry name" value="Pili subunits"/>
    <property type="match status" value="1"/>
</dbReference>
<keyword evidence="3" id="KW-1003">Cell membrane</keyword>
<dbReference type="Pfam" id="PF12019">
    <property type="entry name" value="GspH"/>
    <property type="match status" value="1"/>
</dbReference>
<keyword evidence="14" id="KW-1185">Reference proteome</keyword>
<name>A0A4R5U1R2_9GAMM</name>
<dbReference type="OrthoDB" id="6039229at2"/>
<evidence type="ECO:0000256" key="9">
    <source>
        <dbReference type="ARBA" id="ARBA00025772"/>
    </source>
</evidence>
<keyword evidence="8 11" id="KW-0472">Membrane</keyword>
<evidence type="ECO:0000259" key="12">
    <source>
        <dbReference type="Pfam" id="PF12019"/>
    </source>
</evidence>
<keyword evidence="6 11" id="KW-0812">Transmembrane</keyword>
<feature type="transmembrane region" description="Helical" evidence="11">
    <location>
        <begin position="32"/>
        <end position="54"/>
    </location>
</feature>
<keyword evidence="5" id="KW-0997">Cell inner membrane</keyword>
<proteinExistence type="inferred from homology"/>